<dbReference type="NCBIfam" id="TIGR02406">
    <property type="entry name" value="ectoine_EctA"/>
    <property type="match status" value="1"/>
</dbReference>
<dbReference type="AlphaFoldDB" id="A0A344TYM0"/>
<evidence type="ECO:0000313" key="12">
    <source>
        <dbReference type="EMBL" id="AXE23741.1"/>
    </source>
</evidence>
<accession>A0A344TYM0</accession>
<dbReference type="EC" id="2.3.1.178" evidence="4 9"/>
<reference evidence="12 13" key="1">
    <citation type="submission" date="2018-01" db="EMBL/GenBank/DDBJ databases">
        <title>Draft genome Sequence of streptomyces globosus LZH-48.</title>
        <authorList>
            <person name="Ran K."/>
            <person name="Li Z."/>
            <person name="Wei S."/>
            <person name="Dong R."/>
        </authorList>
    </citation>
    <scope>NUCLEOTIDE SEQUENCE [LARGE SCALE GENOMIC DNA]</scope>
    <source>
        <strain evidence="12 13">LZH-48</strain>
    </source>
</reference>
<comment type="similarity">
    <text evidence="3 9">Belongs to the acetyltransferase family. EctA subfamily.</text>
</comment>
<dbReference type="EMBL" id="CP030862">
    <property type="protein sequence ID" value="AXE23741.1"/>
    <property type="molecule type" value="Genomic_DNA"/>
</dbReference>
<evidence type="ECO:0000256" key="4">
    <source>
        <dbReference type="ARBA" id="ARBA00012355"/>
    </source>
</evidence>
<dbReference type="InterPro" id="IPR016181">
    <property type="entry name" value="Acyl_CoA_acyltransferase"/>
</dbReference>
<proteinExistence type="inferred from homology"/>
<dbReference type="KEGG" id="sgz:C0216_09940"/>
<gene>
    <name evidence="9 12" type="primary">ectA</name>
    <name evidence="12" type="ORF">C0216_09940</name>
</gene>
<evidence type="ECO:0000256" key="6">
    <source>
        <dbReference type="ARBA" id="ARBA00022679"/>
    </source>
</evidence>
<dbReference type="InterPro" id="IPR000182">
    <property type="entry name" value="GNAT_dom"/>
</dbReference>
<evidence type="ECO:0000256" key="3">
    <source>
        <dbReference type="ARBA" id="ARBA00010712"/>
    </source>
</evidence>
<sequence>MTTAHADPASLRTPLRSPSGLRLDRPGPEDGPALWRLAREAKTLDVNSVYSYLLWCRDFAGTSAVARDRTGRVMGFVTGYVRPDAPGTLFIWQIAVDESVRGLGVGGALLDGLSLRVATEHGIDRLETTITPGNSASERLFTSYAERHGARVTRETLFPADRFADCRHESEVLHRIAPLSF</sequence>
<protein>
    <recommendedName>
        <fullName evidence="5 9">L-2,4-diaminobutyric acid acetyltransferase</fullName>
        <shortName evidence="9">DABA acetyltransferase</shortName>
        <ecNumber evidence="4 9">2.3.1.178</ecNumber>
    </recommendedName>
</protein>
<evidence type="ECO:0000313" key="13">
    <source>
        <dbReference type="Proteomes" id="UP000252004"/>
    </source>
</evidence>
<dbReference type="OrthoDB" id="2436196at2"/>
<dbReference type="RefSeq" id="WP_114054920.1">
    <property type="nucleotide sequence ID" value="NZ_CP030862.1"/>
</dbReference>
<keyword evidence="7 9" id="KW-0012">Acyltransferase</keyword>
<dbReference type="UniPathway" id="UPA00067">
    <property type="reaction ID" value="UER00122"/>
</dbReference>
<feature type="domain" description="N-acetyltransferase" evidence="11">
    <location>
        <begin position="21"/>
        <end position="179"/>
    </location>
</feature>
<evidence type="ECO:0000256" key="8">
    <source>
        <dbReference type="ARBA" id="ARBA00048924"/>
    </source>
</evidence>
<dbReference type="GO" id="GO:0019491">
    <property type="term" value="P:ectoine biosynthetic process"/>
    <property type="evidence" value="ECO:0007669"/>
    <property type="project" value="UniProtKB-UniPathway"/>
</dbReference>
<organism evidence="12 13">
    <name type="scientific">Streptomyces globosus</name>
    <dbReference type="NCBI Taxonomy" id="68209"/>
    <lineage>
        <taxon>Bacteria</taxon>
        <taxon>Bacillati</taxon>
        <taxon>Actinomycetota</taxon>
        <taxon>Actinomycetes</taxon>
        <taxon>Kitasatosporales</taxon>
        <taxon>Streptomycetaceae</taxon>
        <taxon>Streptomyces</taxon>
    </lineage>
</organism>
<dbReference type="InterPro" id="IPR012772">
    <property type="entry name" value="Ectoine_EctA"/>
</dbReference>
<evidence type="ECO:0000256" key="7">
    <source>
        <dbReference type="ARBA" id="ARBA00023315"/>
    </source>
</evidence>
<evidence type="ECO:0000256" key="2">
    <source>
        <dbReference type="ARBA" id="ARBA00004978"/>
    </source>
</evidence>
<dbReference type="SUPFAM" id="SSF55729">
    <property type="entry name" value="Acyl-CoA N-acyltransferases (Nat)"/>
    <property type="match status" value="1"/>
</dbReference>
<dbReference type="Pfam" id="PF00583">
    <property type="entry name" value="Acetyltransf_1"/>
    <property type="match status" value="1"/>
</dbReference>
<dbReference type="GO" id="GO:0033816">
    <property type="term" value="F:diaminobutyrate acetyltransferase activity"/>
    <property type="evidence" value="ECO:0007669"/>
    <property type="project" value="UniProtKB-EC"/>
</dbReference>
<evidence type="ECO:0000256" key="5">
    <source>
        <dbReference type="ARBA" id="ARBA00017935"/>
    </source>
</evidence>
<evidence type="ECO:0000259" key="11">
    <source>
        <dbReference type="PROSITE" id="PS51186"/>
    </source>
</evidence>
<keyword evidence="6 9" id="KW-0808">Transferase</keyword>
<dbReference type="Gene3D" id="3.40.630.30">
    <property type="match status" value="1"/>
</dbReference>
<evidence type="ECO:0000256" key="9">
    <source>
        <dbReference type="RuleBase" id="RU365045"/>
    </source>
</evidence>
<dbReference type="Proteomes" id="UP000252004">
    <property type="component" value="Chromosome"/>
</dbReference>
<dbReference type="CDD" id="cd04301">
    <property type="entry name" value="NAT_SF"/>
    <property type="match status" value="1"/>
</dbReference>
<feature type="region of interest" description="Disordered" evidence="10">
    <location>
        <begin position="1"/>
        <end position="27"/>
    </location>
</feature>
<comment type="function">
    <text evidence="1 9">Catalyzes the acetylation of L-2,4-diaminobutyrate (DABA) to gamma-N-acetyl-alpha,gamma-diaminobutyric acid (ADABA) with acetyl coenzyme A.</text>
</comment>
<evidence type="ECO:0000256" key="10">
    <source>
        <dbReference type="SAM" id="MobiDB-lite"/>
    </source>
</evidence>
<comment type="catalytic activity">
    <reaction evidence="8 9">
        <text>L-2,4-diaminobutanoate + acetyl-CoA = (2S)-4-acetamido-2-aminobutanoate + CoA + H(+)</text>
        <dbReference type="Rhea" id="RHEA:16901"/>
        <dbReference type="ChEBI" id="CHEBI:15378"/>
        <dbReference type="ChEBI" id="CHEBI:57287"/>
        <dbReference type="ChEBI" id="CHEBI:57288"/>
        <dbReference type="ChEBI" id="CHEBI:58761"/>
        <dbReference type="ChEBI" id="CHEBI:58929"/>
        <dbReference type="EC" id="2.3.1.178"/>
    </reaction>
</comment>
<dbReference type="PROSITE" id="PS51186">
    <property type="entry name" value="GNAT"/>
    <property type="match status" value="1"/>
</dbReference>
<comment type="pathway">
    <text evidence="2 9">Amine and polyamine biosynthesis; ectoine biosynthesis; L-ectoine from L-aspartate 4-semialdehyde: step 2/3.</text>
</comment>
<evidence type="ECO:0000256" key="1">
    <source>
        <dbReference type="ARBA" id="ARBA00003741"/>
    </source>
</evidence>
<keyword evidence="13" id="KW-1185">Reference proteome</keyword>
<name>A0A344TYM0_9ACTN</name>